<dbReference type="Proteomes" id="UP000594262">
    <property type="component" value="Unplaced"/>
</dbReference>
<reference evidence="1" key="1">
    <citation type="submission" date="2021-01" db="UniProtKB">
        <authorList>
            <consortium name="EnsemblMetazoa"/>
        </authorList>
    </citation>
    <scope>IDENTIFICATION</scope>
</reference>
<accession>A0A7M5XG07</accession>
<proteinExistence type="predicted"/>
<dbReference type="AlphaFoldDB" id="A0A7M5XG07"/>
<protein>
    <submittedName>
        <fullName evidence="1">Uncharacterized protein</fullName>
    </submittedName>
</protein>
<evidence type="ECO:0000313" key="2">
    <source>
        <dbReference type="Proteomes" id="UP000594262"/>
    </source>
</evidence>
<sequence>MDLVKRVKERNPLANIDTKNVKRRGASIVRDSIHQFKRLSSCSWDEFDISNYADENNVIETQKFQLRQNKIKMNLYPSDGQPCACVCSWEVTLTKKLPGKTRKCKIVHTNRAHEIRAFTGRITVFEDKIAIWGSIKDGHDGGEDFELTLTKPADGYYSEGHLLEGFLMRGNRSKKGTGQLQEQTHDVIVYAS</sequence>
<organism evidence="1 2">
    <name type="scientific">Clytia hemisphaerica</name>
    <dbReference type="NCBI Taxonomy" id="252671"/>
    <lineage>
        <taxon>Eukaryota</taxon>
        <taxon>Metazoa</taxon>
        <taxon>Cnidaria</taxon>
        <taxon>Hydrozoa</taxon>
        <taxon>Hydroidolina</taxon>
        <taxon>Leptothecata</taxon>
        <taxon>Obeliida</taxon>
        <taxon>Clytiidae</taxon>
        <taxon>Clytia</taxon>
    </lineage>
</organism>
<dbReference type="EnsemblMetazoa" id="CLYHEMT012235.1">
    <property type="protein sequence ID" value="CLYHEMP012235.1"/>
    <property type="gene ID" value="CLYHEMG012235"/>
</dbReference>
<name>A0A7M5XG07_9CNID</name>
<keyword evidence="2" id="KW-1185">Reference proteome</keyword>
<dbReference type="EnsemblMetazoa" id="CLYHEMT022936.1">
    <property type="protein sequence ID" value="CLYHEMP022936.1"/>
    <property type="gene ID" value="CLYHEMG022936"/>
</dbReference>
<evidence type="ECO:0000313" key="1">
    <source>
        <dbReference type="EnsemblMetazoa" id="CLYHEMP022936.1"/>
    </source>
</evidence>